<feature type="signal peptide" evidence="1">
    <location>
        <begin position="1"/>
        <end position="27"/>
    </location>
</feature>
<evidence type="ECO:0000256" key="1">
    <source>
        <dbReference type="SAM" id="SignalP"/>
    </source>
</evidence>
<keyword evidence="1" id="KW-0732">Signal</keyword>
<comment type="caution">
    <text evidence="2">The sequence shown here is derived from an EMBL/GenBank/DDBJ whole genome shotgun (WGS) entry which is preliminary data.</text>
</comment>
<name>A0A951UFC5_9NOST</name>
<protein>
    <submittedName>
        <fullName evidence="2">Uncharacterized protein</fullName>
    </submittedName>
</protein>
<gene>
    <name evidence="2" type="ORF">KME32_00935</name>
</gene>
<reference evidence="2" key="1">
    <citation type="submission" date="2021-05" db="EMBL/GenBank/DDBJ databases">
        <authorList>
            <person name="Pietrasiak N."/>
            <person name="Ward R."/>
            <person name="Stajich J.E."/>
            <person name="Kurbessoian T."/>
        </authorList>
    </citation>
    <scope>NUCLEOTIDE SEQUENCE</scope>
    <source>
        <strain evidence="2">JT2-VF2</strain>
    </source>
</reference>
<evidence type="ECO:0000313" key="3">
    <source>
        <dbReference type="Proteomes" id="UP000715781"/>
    </source>
</evidence>
<sequence>MNIAKLILLACPLLLTSVLLIANPAQASGMKSASATQFMNVASVLPIPDLVTPQVAPQSNPIIDQVGCNCANCVQSKFQMLQGKLPSVGF</sequence>
<proteinExistence type="predicted"/>
<dbReference type="Proteomes" id="UP000715781">
    <property type="component" value="Unassembled WGS sequence"/>
</dbReference>
<reference evidence="2" key="2">
    <citation type="journal article" date="2022" name="Microbiol. Resour. Announc.">
        <title>Metagenome Sequencing to Explore Phylogenomics of Terrestrial Cyanobacteria.</title>
        <authorList>
            <person name="Ward R.D."/>
            <person name="Stajich J.E."/>
            <person name="Johansen J.R."/>
            <person name="Huntemann M."/>
            <person name="Clum A."/>
            <person name="Foster B."/>
            <person name="Foster B."/>
            <person name="Roux S."/>
            <person name="Palaniappan K."/>
            <person name="Varghese N."/>
            <person name="Mukherjee S."/>
            <person name="Reddy T.B.K."/>
            <person name="Daum C."/>
            <person name="Copeland A."/>
            <person name="Chen I.A."/>
            <person name="Ivanova N.N."/>
            <person name="Kyrpides N.C."/>
            <person name="Shapiro N."/>
            <person name="Eloe-Fadrosh E.A."/>
            <person name="Pietrasiak N."/>
        </authorList>
    </citation>
    <scope>NUCLEOTIDE SEQUENCE</scope>
    <source>
        <strain evidence="2">JT2-VF2</strain>
    </source>
</reference>
<evidence type="ECO:0000313" key="2">
    <source>
        <dbReference type="EMBL" id="MBW4559715.1"/>
    </source>
</evidence>
<organism evidence="2 3">
    <name type="scientific">Mojavia pulchra JT2-VF2</name>
    <dbReference type="NCBI Taxonomy" id="287848"/>
    <lineage>
        <taxon>Bacteria</taxon>
        <taxon>Bacillati</taxon>
        <taxon>Cyanobacteriota</taxon>
        <taxon>Cyanophyceae</taxon>
        <taxon>Nostocales</taxon>
        <taxon>Nostocaceae</taxon>
    </lineage>
</organism>
<accession>A0A951UFC5</accession>
<dbReference type="AlphaFoldDB" id="A0A951UFC5"/>
<dbReference type="EMBL" id="JAHHHN010000001">
    <property type="protein sequence ID" value="MBW4559715.1"/>
    <property type="molecule type" value="Genomic_DNA"/>
</dbReference>
<feature type="chain" id="PRO_5037452627" evidence="1">
    <location>
        <begin position="28"/>
        <end position="90"/>
    </location>
</feature>